<dbReference type="Gene3D" id="1.10.10.10">
    <property type="entry name" value="Winged helix-like DNA-binding domain superfamily/Winged helix DNA-binding domain"/>
    <property type="match status" value="1"/>
</dbReference>
<dbReference type="RefSeq" id="WP_096495031.1">
    <property type="nucleotide sequence ID" value="NZ_CP023445.1"/>
</dbReference>
<evidence type="ECO:0000313" key="5">
    <source>
        <dbReference type="EMBL" id="ATE55196.1"/>
    </source>
</evidence>
<dbReference type="GO" id="GO:0003677">
    <property type="term" value="F:DNA binding"/>
    <property type="evidence" value="ECO:0007669"/>
    <property type="project" value="UniProtKB-KW"/>
</dbReference>
<feature type="domain" description="HTH hxlR-type" evidence="4">
    <location>
        <begin position="12"/>
        <end position="110"/>
    </location>
</feature>
<accession>A0A290Z870</accession>
<evidence type="ECO:0000256" key="2">
    <source>
        <dbReference type="ARBA" id="ARBA00023125"/>
    </source>
</evidence>
<dbReference type="InterPro" id="IPR002577">
    <property type="entry name" value="HTH_HxlR"/>
</dbReference>
<gene>
    <name evidence="5" type="ORF">CNX65_19490</name>
</gene>
<dbReference type="Pfam" id="PF01638">
    <property type="entry name" value="HxlR"/>
    <property type="match status" value="1"/>
</dbReference>
<evidence type="ECO:0000259" key="4">
    <source>
        <dbReference type="PROSITE" id="PS51118"/>
    </source>
</evidence>
<organism evidence="5 6">
    <name type="scientific">Actinosynnema pretiosum</name>
    <dbReference type="NCBI Taxonomy" id="42197"/>
    <lineage>
        <taxon>Bacteria</taxon>
        <taxon>Bacillati</taxon>
        <taxon>Actinomycetota</taxon>
        <taxon>Actinomycetes</taxon>
        <taxon>Pseudonocardiales</taxon>
        <taxon>Pseudonocardiaceae</taxon>
        <taxon>Actinosynnema</taxon>
    </lineage>
</organism>
<dbReference type="InterPro" id="IPR036388">
    <property type="entry name" value="WH-like_DNA-bd_sf"/>
</dbReference>
<evidence type="ECO:0000313" key="6">
    <source>
        <dbReference type="Proteomes" id="UP000218505"/>
    </source>
</evidence>
<dbReference type="KEGG" id="apre:CNX65_19490"/>
<name>A0A290Z870_9PSEU</name>
<keyword evidence="6" id="KW-1185">Reference proteome</keyword>
<dbReference type="PANTHER" id="PTHR33204">
    <property type="entry name" value="TRANSCRIPTIONAL REGULATOR, MARR FAMILY"/>
    <property type="match status" value="1"/>
</dbReference>
<dbReference type="PROSITE" id="PS51118">
    <property type="entry name" value="HTH_HXLR"/>
    <property type="match status" value="1"/>
</dbReference>
<evidence type="ECO:0000256" key="1">
    <source>
        <dbReference type="ARBA" id="ARBA00023015"/>
    </source>
</evidence>
<dbReference type="EMBL" id="CP023445">
    <property type="protein sequence ID" value="ATE55196.1"/>
    <property type="molecule type" value="Genomic_DNA"/>
</dbReference>
<keyword evidence="2" id="KW-0238">DNA-binding</keyword>
<sequence length="126" mass="13755">MPDRTEHFDPVCPSQIAPIRVGDKWTALILTLLASGPMRFNDLRAAISPVTGKVLSVALRGLERDGFITRTEHRDPVRTVSYGITGLGRTLLPAIEMARAWAEEHLAAVLDAQDSYDAANRSTKTG</sequence>
<protein>
    <submittedName>
        <fullName evidence="5">Transcriptional regulator</fullName>
    </submittedName>
</protein>
<evidence type="ECO:0000256" key="3">
    <source>
        <dbReference type="ARBA" id="ARBA00023163"/>
    </source>
</evidence>
<dbReference type="Proteomes" id="UP000218505">
    <property type="component" value="Chromosome"/>
</dbReference>
<dbReference type="SUPFAM" id="SSF46785">
    <property type="entry name" value="Winged helix' DNA-binding domain"/>
    <property type="match status" value="1"/>
</dbReference>
<keyword evidence="1" id="KW-0805">Transcription regulation</keyword>
<dbReference type="AlphaFoldDB" id="A0A290Z870"/>
<dbReference type="InterPro" id="IPR036390">
    <property type="entry name" value="WH_DNA-bd_sf"/>
</dbReference>
<reference evidence="5" key="1">
    <citation type="submission" date="2017-09" db="EMBL/GenBank/DDBJ databases">
        <title>Complete Genome Sequence of ansamitocin-producing Bacterium Actinosynnema pretiosum X47.</title>
        <authorList>
            <person name="Cao G."/>
            <person name="Zong G."/>
            <person name="Zhong C."/>
            <person name="Fu J."/>
        </authorList>
    </citation>
    <scope>NUCLEOTIDE SEQUENCE [LARGE SCALE GENOMIC DNA]</scope>
    <source>
        <strain evidence="5">X47</strain>
    </source>
</reference>
<dbReference type="PANTHER" id="PTHR33204:SF18">
    <property type="entry name" value="TRANSCRIPTIONAL REGULATORY PROTEIN"/>
    <property type="match status" value="1"/>
</dbReference>
<keyword evidence="3" id="KW-0804">Transcription</keyword>
<proteinExistence type="predicted"/>